<evidence type="ECO:0008006" key="8">
    <source>
        <dbReference type="Google" id="ProtNLM"/>
    </source>
</evidence>
<dbReference type="EMBL" id="AJWK01005179">
    <property type="status" value="NOT_ANNOTATED_CDS"/>
    <property type="molecule type" value="Genomic_DNA"/>
</dbReference>
<comment type="similarity">
    <text evidence="2">Belongs to the AMY1 family.</text>
</comment>
<feature type="compositionally biased region" description="Polar residues" evidence="4">
    <location>
        <begin position="105"/>
        <end position="121"/>
    </location>
</feature>
<feature type="compositionally biased region" description="Polar residues" evidence="4">
    <location>
        <begin position="168"/>
        <end position="188"/>
    </location>
</feature>
<dbReference type="EnsemblMetazoa" id="LLOJ001485-RA">
    <property type="protein sequence ID" value="LLOJ001485-PA"/>
    <property type="gene ID" value="LLOJ001485"/>
</dbReference>
<dbReference type="InterPro" id="IPR026060">
    <property type="entry name" value="AMY1"/>
</dbReference>
<comment type="subcellular location">
    <subcellularLocation>
        <location evidence="1">Nucleus</location>
    </subcellularLocation>
</comment>
<dbReference type="VEuPathDB" id="VectorBase:LLONM1_009499"/>
<dbReference type="AlphaFoldDB" id="A0A1B0ESF4"/>
<accession>A0A1B0ESF4</accession>
<name>A0A1B0ESF4_LUTLO</name>
<reference evidence="5" key="2">
    <citation type="journal article" date="2020" name="BMC">
        <title>Leishmania infection induces a limited differential gene expression in the sand fly midgut.</title>
        <authorList>
            <person name="Coutinho-Abreu I.V."/>
            <person name="Serafim T.D."/>
            <person name="Meneses C."/>
            <person name="Kamhawi S."/>
            <person name="Oliveira F."/>
            <person name="Valenzuela J.G."/>
        </authorList>
    </citation>
    <scope>NUCLEOTIDE SEQUENCE</scope>
    <source>
        <strain evidence="5">Jacobina</strain>
        <tissue evidence="5">Midgut</tissue>
    </source>
</reference>
<organism evidence="6 7">
    <name type="scientific">Lutzomyia longipalpis</name>
    <name type="common">Sand fly</name>
    <dbReference type="NCBI Taxonomy" id="7200"/>
    <lineage>
        <taxon>Eukaryota</taxon>
        <taxon>Metazoa</taxon>
        <taxon>Ecdysozoa</taxon>
        <taxon>Arthropoda</taxon>
        <taxon>Hexapoda</taxon>
        <taxon>Insecta</taxon>
        <taxon>Pterygota</taxon>
        <taxon>Neoptera</taxon>
        <taxon>Endopterygota</taxon>
        <taxon>Diptera</taxon>
        <taxon>Nematocera</taxon>
        <taxon>Psychodoidea</taxon>
        <taxon>Psychodidae</taxon>
        <taxon>Lutzomyia</taxon>
        <taxon>Lutzomyia</taxon>
    </lineage>
</organism>
<reference evidence="6" key="3">
    <citation type="submission" date="2020-05" db="UniProtKB">
        <authorList>
            <consortium name="EnsemblMetazoa"/>
        </authorList>
    </citation>
    <scope>IDENTIFICATION</scope>
    <source>
        <strain evidence="6">Jacobina</strain>
    </source>
</reference>
<dbReference type="EMBL" id="GITU01004265">
    <property type="protein sequence ID" value="MBC1172968.1"/>
    <property type="molecule type" value="Transcribed_RNA"/>
</dbReference>
<proteinExistence type="inferred from homology"/>
<dbReference type="PANTHER" id="PTHR13168:SF0">
    <property type="entry name" value="C-MYC-BINDING PROTEIN"/>
    <property type="match status" value="1"/>
</dbReference>
<evidence type="ECO:0000256" key="4">
    <source>
        <dbReference type="SAM" id="MobiDB-lite"/>
    </source>
</evidence>
<feature type="compositionally biased region" description="Basic and acidic residues" evidence="4">
    <location>
        <begin position="153"/>
        <end position="167"/>
    </location>
</feature>
<feature type="region of interest" description="Disordered" evidence="4">
    <location>
        <begin position="52"/>
        <end position="188"/>
    </location>
</feature>
<evidence type="ECO:0000256" key="2">
    <source>
        <dbReference type="ARBA" id="ARBA00009389"/>
    </source>
</evidence>
<dbReference type="Proteomes" id="UP000092461">
    <property type="component" value="Unassembled WGS sequence"/>
</dbReference>
<keyword evidence="3" id="KW-0539">Nucleus</keyword>
<evidence type="ECO:0000313" key="6">
    <source>
        <dbReference type="EnsemblMetazoa" id="LLOJ001485-PA"/>
    </source>
</evidence>
<dbReference type="PANTHER" id="PTHR13168">
    <property type="entry name" value="ASSOCIATE OF C-MYC AMY-1"/>
    <property type="match status" value="1"/>
</dbReference>
<dbReference type="GO" id="GO:0003713">
    <property type="term" value="F:transcription coactivator activity"/>
    <property type="evidence" value="ECO:0007669"/>
    <property type="project" value="InterPro"/>
</dbReference>
<evidence type="ECO:0000313" key="5">
    <source>
        <dbReference type="EMBL" id="MBC1172968.1"/>
    </source>
</evidence>
<dbReference type="VEuPathDB" id="VectorBase:LLOJ001485"/>
<feature type="compositionally biased region" description="Basic and acidic residues" evidence="4">
    <location>
        <begin position="122"/>
        <end position="137"/>
    </location>
</feature>
<reference evidence="7" key="1">
    <citation type="submission" date="2012-05" db="EMBL/GenBank/DDBJ databases">
        <title>Whole Genome Assembly of Lutzomyia longipalpis.</title>
        <authorList>
            <person name="Richards S."/>
            <person name="Qu C."/>
            <person name="Dillon R."/>
            <person name="Worley K."/>
            <person name="Scherer S."/>
            <person name="Batterton M."/>
            <person name="Taylor A."/>
            <person name="Hawes A."/>
            <person name="Hernandez B."/>
            <person name="Kovar C."/>
            <person name="Mandapat C."/>
            <person name="Pham C."/>
            <person name="Qu C."/>
            <person name="Jing C."/>
            <person name="Bess C."/>
            <person name="Bandaranaike D."/>
            <person name="Ngo D."/>
            <person name="Ongeri F."/>
            <person name="Arias F."/>
            <person name="Lara F."/>
            <person name="Weissenberger G."/>
            <person name="Kamau G."/>
            <person name="Han H."/>
            <person name="Shen H."/>
            <person name="Dinh H."/>
            <person name="Khalil I."/>
            <person name="Jones J."/>
            <person name="Shafer J."/>
            <person name="Jayaseelan J."/>
            <person name="Quiroz J."/>
            <person name="Blankenburg K."/>
            <person name="Nguyen L."/>
            <person name="Jackson L."/>
            <person name="Francisco L."/>
            <person name="Tang L.-Y."/>
            <person name="Pu L.-L."/>
            <person name="Perales L."/>
            <person name="Lorensuhewa L."/>
            <person name="Munidasa M."/>
            <person name="Coyle M."/>
            <person name="Taylor M."/>
            <person name="Puazo M."/>
            <person name="Firestine M."/>
            <person name="Scheel M."/>
            <person name="Javaid M."/>
            <person name="Wang M."/>
            <person name="Li M."/>
            <person name="Tabassum N."/>
            <person name="Saada N."/>
            <person name="Osuji N."/>
            <person name="Aqrawi P."/>
            <person name="Fu Q."/>
            <person name="Thornton R."/>
            <person name="Raj R."/>
            <person name="Goodspeed R."/>
            <person name="Mata R."/>
            <person name="Najjar R."/>
            <person name="Gubbala S."/>
            <person name="Lee S."/>
            <person name="Denson S."/>
            <person name="Patil S."/>
            <person name="Macmil S."/>
            <person name="Qi S."/>
            <person name="Matskevitch T."/>
            <person name="Palculict T."/>
            <person name="Mathew T."/>
            <person name="Vee V."/>
            <person name="Velamala V."/>
            <person name="Korchina V."/>
            <person name="Cai W."/>
            <person name="Liu W."/>
            <person name="Dai W."/>
            <person name="Zou X."/>
            <person name="Zhu Y."/>
            <person name="Zhang Y."/>
            <person name="Wu Y.-Q."/>
            <person name="Xin Y."/>
            <person name="Nazarath L."/>
            <person name="Kovar C."/>
            <person name="Han Y."/>
            <person name="Muzny D."/>
            <person name="Gibbs R."/>
        </authorList>
    </citation>
    <scope>NUCLEOTIDE SEQUENCE [LARGE SCALE GENOMIC DNA]</scope>
    <source>
        <strain evidence="7">Jacobina</strain>
    </source>
</reference>
<evidence type="ECO:0000256" key="1">
    <source>
        <dbReference type="ARBA" id="ARBA00004123"/>
    </source>
</evidence>
<feature type="compositionally biased region" description="Low complexity" evidence="4">
    <location>
        <begin position="138"/>
        <end position="151"/>
    </location>
</feature>
<feature type="compositionally biased region" description="Basic and acidic residues" evidence="4">
    <location>
        <begin position="52"/>
        <end position="65"/>
    </location>
</feature>
<sequence length="188" mass="20406">MASLREKRDEFRTYLEESGIIGFLTRVLTRLYEMRDRPSDGIEYLQNMLEEQKKAQEEAAKKASAEKPAAVQEAQIDPKTTAAAAGAVSAVSIASSSAAPPVDANSKTPSNDANIVPTTFSIHEDETKSHVSQEEKNATFSSAASYTSSHATGHREWGYKSYEERHGSNSPSLKASEIVQQSTPSPPS</sequence>
<dbReference type="GO" id="GO:0005634">
    <property type="term" value="C:nucleus"/>
    <property type="evidence" value="ECO:0007669"/>
    <property type="project" value="UniProtKB-SubCell"/>
</dbReference>
<evidence type="ECO:0000313" key="7">
    <source>
        <dbReference type="Proteomes" id="UP000092461"/>
    </source>
</evidence>
<feature type="compositionally biased region" description="Low complexity" evidence="4">
    <location>
        <begin position="82"/>
        <end position="99"/>
    </location>
</feature>
<protein>
    <recommendedName>
        <fullName evidence="8">C-myc-binding protein</fullName>
    </recommendedName>
</protein>
<evidence type="ECO:0000256" key="3">
    <source>
        <dbReference type="ARBA" id="ARBA00023242"/>
    </source>
</evidence>
<keyword evidence="7" id="KW-1185">Reference proteome</keyword>
<dbReference type="PRINTS" id="PR02028">
    <property type="entry name" value="CMYCBINDINGP"/>
</dbReference>